<proteinExistence type="predicted"/>
<gene>
    <name evidence="1" type="ORF">JQS30_09915</name>
</gene>
<protein>
    <recommendedName>
        <fullName evidence="3">PIN domain-containing protein</fullName>
    </recommendedName>
</protein>
<dbReference type="EMBL" id="CP070496">
    <property type="protein sequence ID" value="QSB04129.1"/>
    <property type="molecule type" value="Genomic_DNA"/>
</dbReference>
<name>A0A895XL28_9ACTN</name>
<sequence>MIGGRILDVSALVGFAASMPYPQAVVWTAVKEGVVLAVPSGALAEAWAQARRRDRDALQVLLGLPVTVIMELDRKAARDVGLMMSRTRQHGNVAAGHVAWCGARRRGWPIVTGEAKTLLAFDSSLELDQLP</sequence>
<accession>A0A895XL28</accession>
<dbReference type="Proteomes" id="UP000662939">
    <property type="component" value="Chromosome"/>
</dbReference>
<reference evidence="1" key="1">
    <citation type="submission" date="2021-02" db="EMBL/GenBank/DDBJ databases">
        <title>Natronoglycomyces albus gen. nov., sp. nov, a haloalkaliphilic actinobacterium from a soda solonchak soil.</title>
        <authorList>
            <person name="Sorokin D.Y."/>
            <person name="Khijniak T.V."/>
            <person name="Zakharycheva A.P."/>
            <person name="Boueva O.V."/>
            <person name="Ariskina E.V."/>
            <person name="Hahnke R.L."/>
            <person name="Bunk B."/>
            <person name="Sproer C."/>
            <person name="Schumann P."/>
            <person name="Evtushenko L.I."/>
            <person name="Kublanov I.V."/>
        </authorList>
    </citation>
    <scope>NUCLEOTIDE SEQUENCE</scope>
    <source>
        <strain evidence="1">DSM 106290</strain>
    </source>
</reference>
<keyword evidence="2" id="KW-1185">Reference proteome</keyword>
<organism evidence="1 2">
    <name type="scientific">Natronoglycomyces albus</name>
    <dbReference type="NCBI Taxonomy" id="2811108"/>
    <lineage>
        <taxon>Bacteria</taxon>
        <taxon>Bacillati</taxon>
        <taxon>Actinomycetota</taxon>
        <taxon>Actinomycetes</taxon>
        <taxon>Glycomycetales</taxon>
        <taxon>Glycomycetaceae</taxon>
        <taxon>Natronoglycomyces</taxon>
    </lineage>
</organism>
<evidence type="ECO:0000313" key="1">
    <source>
        <dbReference type="EMBL" id="QSB04129.1"/>
    </source>
</evidence>
<evidence type="ECO:0000313" key="2">
    <source>
        <dbReference type="Proteomes" id="UP000662939"/>
    </source>
</evidence>
<dbReference type="AlphaFoldDB" id="A0A895XL28"/>
<dbReference type="KEGG" id="nav:JQS30_09915"/>
<evidence type="ECO:0008006" key="3">
    <source>
        <dbReference type="Google" id="ProtNLM"/>
    </source>
</evidence>
<dbReference type="RefSeq" id="WP_213170128.1">
    <property type="nucleotide sequence ID" value="NZ_CP070496.1"/>
</dbReference>